<evidence type="ECO:0000313" key="2">
    <source>
        <dbReference type="WBParaSite" id="ACRNAN_scaffold9910.g8527.t1"/>
    </source>
</evidence>
<name>A0A914EQ41_9BILA</name>
<dbReference type="AlphaFoldDB" id="A0A914EQ41"/>
<sequence>MNRLNPTLLYEITSNYLCGKYFSSIPKIVLMNRDFYHAFIAHFRYIRVLYLVEDEERLTKRFPANESGDFVIINTIDFIREQNLAQLDTLAELYPSYNLHTTFAVFNFLLKLRCIQTIDYLSLARHYPLCYKDNYVRGKEDTNLHHLIQRLHDAELKISYFFVHCDDHPDVWKSFNCLLHQQEPVAIEFVRSQRVLQCISPEVQIDYLDIFIFCYEKMPKPLKTKVLRLRHYSIAKLMKVLKMVQTDCLQIETCDNTKDLMKLTV</sequence>
<protein>
    <submittedName>
        <fullName evidence="2">Uncharacterized protein</fullName>
    </submittedName>
</protein>
<reference evidence="2" key="1">
    <citation type="submission" date="2022-11" db="UniProtKB">
        <authorList>
            <consortium name="WormBaseParasite"/>
        </authorList>
    </citation>
    <scope>IDENTIFICATION</scope>
</reference>
<dbReference type="Proteomes" id="UP000887540">
    <property type="component" value="Unplaced"/>
</dbReference>
<evidence type="ECO:0000313" key="1">
    <source>
        <dbReference type="Proteomes" id="UP000887540"/>
    </source>
</evidence>
<accession>A0A914EQ41</accession>
<dbReference type="WBParaSite" id="ACRNAN_scaffold9910.g8527.t1">
    <property type="protein sequence ID" value="ACRNAN_scaffold9910.g8527.t1"/>
    <property type="gene ID" value="ACRNAN_scaffold9910.g8527"/>
</dbReference>
<organism evidence="1 2">
    <name type="scientific">Acrobeloides nanus</name>
    <dbReference type="NCBI Taxonomy" id="290746"/>
    <lineage>
        <taxon>Eukaryota</taxon>
        <taxon>Metazoa</taxon>
        <taxon>Ecdysozoa</taxon>
        <taxon>Nematoda</taxon>
        <taxon>Chromadorea</taxon>
        <taxon>Rhabditida</taxon>
        <taxon>Tylenchina</taxon>
        <taxon>Cephalobomorpha</taxon>
        <taxon>Cephaloboidea</taxon>
        <taxon>Cephalobidae</taxon>
        <taxon>Acrobeloides</taxon>
    </lineage>
</organism>
<keyword evidence="1" id="KW-1185">Reference proteome</keyword>
<proteinExistence type="predicted"/>